<dbReference type="Proteomes" id="UP000438429">
    <property type="component" value="Unassembled WGS sequence"/>
</dbReference>
<dbReference type="AlphaFoldDB" id="A0A6A4RPN7"/>
<sequence>MAPLLPPVGAEVFRRFTSASLEEIQRRHEAEEKEHQKRKEKNIETFIVLSKGNIIYRFNAESSCYMLSPFSRLRTGAIRILIHLYPL</sequence>
<proteinExistence type="predicted"/>
<name>A0A6A4RPN7_SCOMX</name>
<dbReference type="EMBL" id="VEVO01000037">
    <property type="protein sequence ID" value="KAF0022269.1"/>
    <property type="molecule type" value="Genomic_DNA"/>
</dbReference>
<gene>
    <name evidence="1" type="ORF">F2P81_025495</name>
</gene>
<protein>
    <submittedName>
        <fullName evidence="1">Uncharacterized protein</fullName>
    </submittedName>
</protein>
<reference evidence="1 2" key="1">
    <citation type="submission" date="2019-06" db="EMBL/GenBank/DDBJ databases">
        <title>Draft genomes of female and male turbot (Scophthalmus maximus).</title>
        <authorList>
            <person name="Xu H."/>
            <person name="Xu X.-W."/>
            <person name="Shao C."/>
            <person name="Chen S."/>
        </authorList>
    </citation>
    <scope>NUCLEOTIDE SEQUENCE [LARGE SCALE GENOMIC DNA]</scope>
    <source>
        <strain evidence="1">Ysfricsl-2016a</strain>
        <tissue evidence="1">Blood</tissue>
    </source>
</reference>
<accession>A0A6A4RPN7</accession>
<evidence type="ECO:0000313" key="1">
    <source>
        <dbReference type="EMBL" id="KAF0022269.1"/>
    </source>
</evidence>
<organism evidence="1 2">
    <name type="scientific">Scophthalmus maximus</name>
    <name type="common">Turbot</name>
    <name type="synonym">Psetta maxima</name>
    <dbReference type="NCBI Taxonomy" id="52904"/>
    <lineage>
        <taxon>Eukaryota</taxon>
        <taxon>Metazoa</taxon>
        <taxon>Chordata</taxon>
        <taxon>Craniata</taxon>
        <taxon>Vertebrata</taxon>
        <taxon>Euteleostomi</taxon>
        <taxon>Actinopterygii</taxon>
        <taxon>Neopterygii</taxon>
        <taxon>Teleostei</taxon>
        <taxon>Neoteleostei</taxon>
        <taxon>Acanthomorphata</taxon>
        <taxon>Carangaria</taxon>
        <taxon>Pleuronectiformes</taxon>
        <taxon>Pleuronectoidei</taxon>
        <taxon>Scophthalmidae</taxon>
        <taxon>Scophthalmus</taxon>
    </lineage>
</organism>
<evidence type="ECO:0000313" key="2">
    <source>
        <dbReference type="Proteomes" id="UP000438429"/>
    </source>
</evidence>
<comment type="caution">
    <text evidence="1">The sequence shown here is derived from an EMBL/GenBank/DDBJ whole genome shotgun (WGS) entry which is preliminary data.</text>
</comment>